<sequence length="110" mass="12546">MERKLDTFARSESKSCSEIVKESIIEYIKNHGNIKKLGEDLFGKHSTDISDLSQNRKKYLRQSIQGKHAKRSLIDSGPIVALFNSKDKFTDPFTTLSNLIKVLYFQLGPL</sequence>
<comment type="caution">
    <text evidence="1">The sequence shown here is derived from an EMBL/GenBank/DDBJ whole genome shotgun (WGS) entry which is preliminary data.</text>
</comment>
<gene>
    <name evidence="1" type="ORF">LEP1GSC024_0536</name>
</gene>
<name>M6YWW0_9LEPT</name>
<proteinExistence type="predicted"/>
<protein>
    <submittedName>
        <fullName evidence="1">Putative toxin-antitoxin system, antitoxin component, ribbon-helix-helix domain protein</fullName>
    </submittedName>
</protein>
<dbReference type="Proteomes" id="UP000012138">
    <property type="component" value="Unassembled WGS sequence"/>
</dbReference>
<evidence type="ECO:0000313" key="2">
    <source>
        <dbReference type="Proteomes" id="UP000012138"/>
    </source>
</evidence>
<reference evidence="1 2" key="1">
    <citation type="submission" date="2013-01" db="EMBL/GenBank/DDBJ databases">
        <authorList>
            <person name="Harkins D.M."/>
            <person name="Durkin A.S."/>
            <person name="Brinkac L.M."/>
            <person name="Haft D.H."/>
            <person name="Selengut J.D."/>
            <person name="Sanka R."/>
            <person name="DePew J."/>
            <person name="Purushe J."/>
            <person name="Whelen A.C."/>
            <person name="Vinetz J.M."/>
            <person name="Sutton G.G."/>
            <person name="Nierman W.C."/>
            <person name="Fouts D.E."/>
        </authorList>
    </citation>
    <scope>NUCLEOTIDE SEQUENCE [LARGE SCALE GENOMIC DNA]</scope>
    <source>
        <strain evidence="1 2">2001034031</strain>
    </source>
</reference>
<accession>M6YWW0</accession>
<dbReference type="EMBL" id="AKXB02000025">
    <property type="protein sequence ID" value="EMO90858.1"/>
    <property type="molecule type" value="Genomic_DNA"/>
</dbReference>
<dbReference type="AlphaFoldDB" id="M6YWW0"/>
<organism evidence="1 2">
    <name type="scientific">Leptospira noguchii str. 2001034031</name>
    <dbReference type="NCBI Taxonomy" id="1193053"/>
    <lineage>
        <taxon>Bacteria</taxon>
        <taxon>Pseudomonadati</taxon>
        <taxon>Spirochaetota</taxon>
        <taxon>Spirochaetia</taxon>
        <taxon>Leptospirales</taxon>
        <taxon>Leptospiraceae</taxon>
        <taxon>Leptospira</taxon>
    </lineage>
</organism>
<evidence type="ECO:0000313" key="1">
    <source>
        <dbReference type="EMBL" id="EMO90858.1"/>
    </source>
</evidence>